<dbReference type="GO" id="GO:0003735">
    <property type="term" value="F:structural constituent of ribosome"/>
    <property type="evidence" value="ECO:0007669"/>
    <property type="project" value="InterPro"/>
</dbReference>
<dbReference type="AlphaFoldDB" id="A0A060PUV0"/>
<dbReference type="Gene3D" id="6.10.250.3130">
    <property type="match status" value="1"/>
</dbReference>
<dbReference type="PANTHER" id="PTHR23321">
    <property type="entry name" value="RIBOSOMAL PROTEIN S15, BACTERIAL AND ORGANELLAR"/>
    <property type="match status" value="1"/>
</dbReference>
<dbReference type="InterPro" id="IPR000589">
    <property type="entry name" value="Ribosomal_uS15"/>
</dbReference>
<evidence type="ECO:0000256" key="6">
    <source>
        <dbReference type="RuleBase" id="RU004524"/>
    </source>
</evidence>
<evidence type="ECO:0000256" key="2">
    <source>
        <dbReference type="ARBA" id="ARBA00023274"/>
    </source>
</evidence>
<dbReference type="GO" id="GO:0022627">
    <property type="term" value="C:cytosolic small ribosomal subunit"/>
    <property type="evidence" value="ECO:0007669"/>
    <property type="project" value="TreeGrafter"/>
</dbReference>
<evidence type="ECO:0000256" key="4">
    <source>
        <dbReference type="HAMAP-Rule" id="MF_01343"/>
    </source>
</evidence>
<dbReference type="Proteomes" id="UP000031662">
    <property type="component" value="Chromosome"/>
</dbReference>
<gene>
    <name evidence="4" type="primary">rpsO</name>
    <name evidence="7" type="ORF">NY40_1035</name>
</gene>
<name>A0A060PUV0_HELPX</name>
<evidence type="ECO:0000256" key="1">
    <source>
        <dbReference type="ARBA" id="ARBA00022980"/>
    </source>
</evidence>
<dbReference type="SUPFAM" id="SSF47060">
    <property type="entry name" value="S15/NS1 RNA-binding domain"/>
    <property type="match status" value="1"/>
</dbReference>
<dbReference type="HAMAP" id="MF_01343_B">
    <property type="entry name" value="Ribosomal_uS15_B"/>
    <property type="match status" value="1"/>
</dbReference>
<keyword evidence="4 6" id="KW-0694">RNA-binding</keyword>
<dbReference type="FunFam" id="1.10.287.10:FF:000002">
    <property type="entry name" value="30S ribosomal protein S15"/>
    <property type="match status" value="1"/>
</dbReference>
<evidence type="ECO:0000313" key="7">
    <source>
        <dbReference type="EMBL" id="BAO98043.1"/>
    </source>
</evidence>
<protein>
    <recommendedName>
        <fullName evidence="4">Small ribosomal subunit protein uS15</fullName>
    </recommendedName>
</protein>
<dbReference type="NCBIfam" id="TIGR00952">
    <property type="entry name" value="S15_bact"/>
    <property type="match status" value="1"/>
</dbReference>
<reference evidence="7 8" key="1">
    <citation type="submission" date="2013-11" db="EMBL/GenBank/DDBJ databases">
        <title>Estimation of Helicobacter pylori bacteriophage ecology using H. pylori isolates.</title>
        <authorList>
            <person name="Uchiyama J."/>
            <person name="Takemura-Uchiyama I."/>
            <person name="Ujihara T."/>
            <person name="Matsuzaki S."/>
        </authorList>
    </citation>
    <scope>NUCLEOTIDE SEQUENCE [LARGE SCALE GENOMIC DNA]</scope>
    <source>
        <strain evidence="7 8">NY40</strain>
    </source>
</reference>
<comment type="similarity">
    <text evidence="4 5">Belongs to the universal ribosomal protein uS15 family.</text>
</comment>
<dbReference type="Pfam" id="PF00312">
    <property type="entry name" value="Ribosomal_S15"/>
    <property type="match status" value="1"/>
</dbReference>
<evidence type="ECO:0000313" key="8">
    <source>
        <dbReference type="Proteomes" id="UP000031662"/>
    </source>
</evidence>
<comment type="function">
    <text evidence="4">Forms an intersubunit bridge (bridge B4) with the 23S rRNA of the 50S subunit in the ribosome.</text>
</comment>
<keyword evidence="2 4" id="KW-0687">Ribonucleoprotein</keyword>
<keyword evidence="4 6" id="KW-0699">rRNA-binding</keyword>
<sequence>MALNLEKKQETIKAFATKANDTGSCEVQVALLNERIKLLTEHLKANPKDHSSRLGLLKLVAQRRNLLKYIKRTNHARYVVLIEKLGIKDR</sequence>
<dbReference type="GO" id="GO:0006412">
    <property type="term" value="P:translation"/>
    <property type="evidence" value="ECO:0007669"/>
    <property type="project" value="UniProtKB-UniRule"/>
</dbReference>
<accession>A0A060PUV0</accession>
<dbReference type="InterPro" id="IPR009068">
    <property type="entry name" value="uS15_NS1_RNA-bd_sf"/>
</dbReference>
<keyword evidence="1 4" id="KW-0689">Ribosomal protein</keyword>
<dbReference type="HOGENOM" id="CLU_148518_0_0_7"/>
<dbReference type="PANTHER" id="PTHR23321:SF26">
    <property type="entry name" value="SMALL RIBOSOMAL SUBUNIT PROTEIN US15M"/>
    <property type="match status" value="1"/>
</dbReference>
<comment type="subunit">
    <text evidence="3 4">Part of the 30S ribosomal subunit. Forms a bridge to the 50S subunit in the 70S ribosome, contacting the 23S rRNA.</text>
</comment>
<proteinExistence type="inferred from homology"/>
<dbReference type="CDD" id="cd00353">
    <property type="entry name" value="Ribosomal_S15p_S13e"/>
    <property type="match status" value="1"/>
</dbReference>
<dbReference type="Gene3D" id="1.10.287.10">
    <property type="entry name" value="S15/NS1, RNA-binding"/>
    <property type="match status" value="1"/>
</dbReference>
<dbReference type="PROSITE" id="PS00362">
    <property type="entry name" value="RIBOSOMAL_S15"/>
    <property type="match status" value="1"/>
</dbReference>
<dbReference type="InterPro" id="IPR005290">
    <property type="entry name" value="Ribosomal_uS15_bac-type"/>
</dbReference>
<evidence type="ECO:0000256" key="5">
    <source>
        <dbReference type="RuleBase" id="RU003919"/>
    </source>
</evidence>
<dbReference type="GO" id="GO:0019843">
    <property type="term" value="F:rRNA binding"/>
    <property type="evidence" value="ECO:0007669"/>
    <property type="project" value="UniProtKB-UniRule"/>
</dbReference>
<dbReference type="RefSeq" id="WP_041050944.1">
    <property type="nucleotide sequence ID" value="NZ_AP014523.1"/>
</dbReference>
<organism evidence="7 8">
    <name type="scientific">Helicobacter pylori NY40</name>
    <dbReference type="NCBI Taxonomy" id="1426844"/>
    <lineage>
        <taxon>Bacteria</taxon>
        <taxon>Pseudomonadati</taxon>
        <taxon>Campylobacterota</taxon>
        <taxon>Epsilonproteobacteria</taxon>
        <taxon>Campylobacterales</taxon>
        <taxon>Helicobacteraceae</taxon>
        <taxon>Helicobacter</taxon>
    </lineage>
</organism>
<evidence type="ECO:0000256" key="3">
    <source>
        <dbReference type="ARBA" id="ARBA00064542"/>
    </source>
</evidence>
<comment type="function">
    <text evidence="4 6">One of the primary rRNA binding proteins, it binds directly to 16S rRNA where it helps nucleate assembly of the platform of the 30S subunit by binding and bridging several RNA helices of the 16S rRNA.</text>
</comment>
<dbReference type="EMBL" id="AP014523">
    <property type="protein sequence ID" value="BAO98043.1"/>
    <property type="molecule type" value="Genomic_DNA"/>
</dbReference>
<dbReference type="SMART" id="SM01387">
    <property type="entry name" value="Ribosomal_S15"/>
    <property type="match status" value="1"/>
</dbReference>